<evidence type="ECO:0000256" key="4">
    <source>
        <dbReference type="ARBA" id="ARBA00022723"/>
    </source>
</evidence>
<dbReference type="Pfam" id="PF05567">
    <property type="entry name" value="T4P_PilY1"/>
    <property type="match status" value="1"/>
</dbReference>
<proteinExistence type="inferred from homology"/>
<dbReference type="GO" id="GO:0009289">
    <property type="term" value="C:pilus"/>
    <property type="evidence" value="ECO:0007669"/>
    <property type="project" value="UniProtKB-SubCell"/>
</dbReference>
<feature type="compositionally biased region" description="Gly residues" evidence="7">
    <location>
        <begin position="1133"/>
        <end position="1145"/>
    </location>
</feature>
<dbReference type="InterPro" id="IPR002035">
    <property type="entry name" value="VWF_A"/>
</dbReference>
<dbReference type="RefSeq" id="WP_161812463.1">
    <property type="nucleotide sequence ID" value="NZ_BLJN01000002.1"/>
</dbReference>
<dbReference type="Gene3D" id="3.40.50.410">
    <property type="entry name" value="von Willebrand factor, type A domain"/>
    <property type="match status" value="1"/>
</dbReference>
<comment type="similarity">
    <text evidence="2">Belongs to the PilY1 family.</text>
</comment>
<dbReference type="Gene3D" id="2.130.10.10">
    <property type="entry name" value="YVTN repeat-like/Quinoprotein amine dehydrogenase"/>
    <property type="match status" value="1"/>
</dbReference>
<reference evidence="10" key="1">
    <citation type="submission" date="2020-01" db="EMBL/GenBank/DDBJ databases">
        <title>'Steroidobacter agaridevorans' sp. nov., agar-degrading bacteria isolated from rhizosphere soils.</title>
        <authorList>
            <person name="Ikenaga M."/>
            <person name="Kataoka M."/>
            <person name="Murouchi A."/>
            <person name="Katsuragi S."/>
            <person name="Sakai M."/>
        </authorList>
    </citation>
    <scope>NUCLEOTIDE SEQUENCE [LARGE SCALE GENOMIC DNA]</scope>
    <source>
        <strain evidence="10">YU21-B</strain>
    </source>
</reference>
<evidence type="ECO:0000256" key="3">
    <source>
        <dbReference type="ARBA" id="ARBA00022558"/>
    </source>
</evidence>
<keyword evidence="6" id="KW-0281">Fimbrium</keyword>
<comment type="subcellular location">
    <subcellularLocation>
        <location evidence="1">Fimbrium</location>
    </subcellularLocation>
</comment>
<keyword evidence="4" id="KW-0479">Metal-binding</keyword>
<evidence type="ECO:0000256" key="7">
    <source>
        <dbReference type="SAM" id="MobiDB-lite"/>
    </source>
</evidence>
<evidence type="ECO:0000256" key="5">
    <source>
        <dbReference type="ARBA" id="ARBA00022837"/>
    </source>
</evidence>
<comment type="caution">
    <text evidence="9">The sequence shown here is derived from an EMBL/GenBank/DDBJ whole genome shotgun (WGS) entry which is preliminary data.</text>
</comment>
<evidence type="ECO:0000313" key="9">
    <source>
        <dbReference type="EMBL" id="GFE80835.1"/>
    </source>
</evidence>
<dbReference type="Proteomes" id="UP000445000">
    <property type="component" value="Unassembled WGS sequence"/>
</dbReference>
<keyword evidence="5" id="KW-0106">Calcium</keyword>
<feature type="region of interest" description="Disordered" evidence="7">
    <location>
        <begin position="1123"/>
        <end position="1155"/>
    </location>
</feature>
<dbReference type="InterPro" id="IPR018391">
    <property type="entry name" value="PQQ_b-propeller_rpt"/>
</dbReference>
<dbReference type="InterPro" id="IPR036465">
    <property type="entry name" value="vWFA_dom_sf"/>
</dbReference>
<name>A0A829YC80_9GAMM</name>
<feature type="region of interest" description="Disordered" evidence="7">
    <location>
        <begin position="670"/>
        <end position="690"/>
    </location>
</feature>
<dbReference type="InterPro" id="IPR008707">
    <property type="entry name" value="B-propeller_PilY1"/>
</dbReference>
<dbReference type="SMART" id="SM00564">
    <property type="entry name" value="PQQ"/>
    <property type="match status" value="2"/>
</dbReference>
<organism evidence="9 10">
    <name type="scientific">Steroidobacter agaridevorans</name>
    <dbReference type="NCBI Taxonomy" id="2695856"/>
    <lineage>
        <taxon>Bacteria</taxon>
        <taxon>Pseudomonadati</taxon>
        <taxon>Pseudomonadota</taxon>
        <taxon>Gammaproteobacteria</taxon>
        <taxon>Steroidobacterales</taxon>
        <taxon>Steroidobacteraceae</taxon>
        <taxon>Steroidobacter</taxon>
    </lineage>
</organism>
<dbReference type="InterPro" id="IPR015943">
    <property type="entry name" value="WD40/YVTN_repeat-like_dom_sf"/>
</dbReference>
<dbReference type="InterPro" id="IPR011047">
    <property type="entry name" value="Quinoprotein_ADH-like_sf"/>
</dbReference>
<gene>
    <name evidence="9" type="primary">pilY_1</name>
    <name evidence="9" type="ORF">GCM10011487_28350</name>
</gene>
<evidence type="ECO:0000256" key="1">
    <source>
        <dbReference type="ARBA" id="ARBA00004561"/>
    </source>
</evidence>
<keyword evidence="3" id="KW-1029">Fimbrium biogenesis</keyword>
<dbReference type="EMBL" id="BLJN01000002">
    <property type="protein sequence ID" value="GFE80835.1"/>
    <property type="molecule type" value="Genomic_DNA"/>
</dbReference>
<evidence type="ECO:0000313" key="10">
    <source>
        <dbReference type="Proteomes" id="UP000445000"/>
    </source>
</evidence>
<dbReference type="GO" id="GO:0046872">
    <property type="term" value="F:metal ion binding"/>
    <property type="evidence" value="ECO:0007669"/>
    <property type="project" value="UniProtKB-KW"/>
</dbReference>
<dbReference type="SUPFAM" id="SSF53300">
    <property type="entry name" value="vWA-like"/>
    <property type="match status" value="1"/>
</dbReference>
<sequence length="1205" mass="129105">MNRPIQWTSSHLRSWVRLLTCGCVTAGALLGTARADDSEIYIAQSTAAPNIMLILDTSGSMQGEVTTQAAYDPNTDYIAKATGDCANISNRVFFTTENDDDDGDGEADLDVPPTCDTNRYVAKAVMNCASATDPLKSEAGSYTGDRFVQWRTGSRGSDRQWRNLRDGYHTTLDCKNDGADYPDRNGSGSTDTAAYTSVVNNSFWYNEPGKGVAATLFSANYVAYYHQFRTSVLGTRLSVMQQAARKLLNSVTNVNVGLMRYSINVQWRPNRDTPYVTNGGGMVLEPVAPIAQNRDRLITAVNGLIPYGSTPLSETLFEAHQYFAGGAVTFGKKSQICSASTPTGDGTTTNCSGTISTLPSVATSISGDNYISPATQECQKNYIVYLTDGQPTSDTKANDAIKALPGFRTEVPGSCGTGDGVCLGALSEYMFDKDLRGVVGKQNVTTFYIGFGEAFGSDTSNEYFQYLADAAARGGGSAYQAGDLAELSKVFTNIFSEISTSSATMTAPTVAVNAFNRTQTLNDLYISVFKPSPGIHWPGNIKKYTIDPSDDRTLKALGSAGTAVNALASDGTFAPNTKDYWQTDPMTSATSDSAEVELGGAAHKIPTPASRKLYTYLGDNPSGSTAGVALTGTAQAVAVGNDAITRELLGVAADTATTSPRADLINWARGADIDDEDEDNDKTEQRYDIGDPMHSQPAVVIYGGTKTAKNQNDAVVFTATNDGYLHAFSTATGEERWAFIPKEMLGGLKRLYLNESLASKNYSIDGDLRVLKYDVNSDGIVTPADNDRVLLFFSTGRNPTVSRYYALDVTDKDAPRFLWSIGADVLQGLGQAWSRPTITRVNIDGPTQNSQKLVLIFGGGYDATEEGGAYVAEAEAGNRVFMVDALRGTLLWSAGDAGTDLDLPRMKHAIPAPVNVVDLDGDSFADRMYVGDMAAQLWRFDIYNGKAPADLVTGGVLASLGAKDASTKNAANTRRFYNSPDASLMQGKSGRPFINVAIGSGYRGHPLSTSNEDRFYSVRDYQPFTKLTKEQYAEVDIVLDSELEDITTNFAPQLNSSSPGWKLRMNTPSATGKTVQGEKVLSSSSTLQNTIFFTTYLPEASATSNTCSPAKGSNRAYAVSALDGTPLPRRDGSTGGGDGGTGGGSDTPSTDDRFTELDQTGIAPEVTVLFPEKDKITCLSGVEVLDVCKDFDSRIKTYWLETNAN</sequence>
<feature type="domain" description="VWFA" evidence="8">
    <location>
        <begin position="221"/>
        <end position="494"/>
    </location>
</feature>
<keyword evidence="10" id="KW-1185">Reference proteome</keyword>
<dbReference type="SUPFAM" id="SSF50998">
    <property type="entry name" value="Quinoprotein alcohol dehydrogenase-like"/>
    <property type="match status" value="1"/>
</dbReference>
<dbReference type="PROSITE" id="PS50234">
    <property type="entry name" value="VWFA"/>
    <property type="match status" value="1"/>
</dbReference>
<evidence type="ECO:0000256" key="2">
    <source>
        <dbReference type="ARBA" id="ARBA00008387"/>
    </source>
</evidence>
<evidence type="ECO:0000256" key="6">
    <source>
        <dbReference type="ARBA" id="ARBA00023263"/>
    </source>
</evidence>
<dbReference type="AlphaFoldDB" id="A0A829YC80"/>
<protein>
    <submittedName>
        <fullName evidence="9">Type IV pili system adhesin PilY</fullName>
    </submittedName>
</protein>
<evidence type="ECO:0000259" key="8">
    <source>
        <dbReference type="PROSITE" id="PS50234"/>
    </source>
</evidence>
<accession>A0A829YC80</accession>